<evidence type="ECO:0008006" key="3">
    <source>
        <dbReference type="Google" id="ProtNLM"/>
    </source>
</evidence>
<dbReference type="Proteomes" id="UP000184501">
    <property type="component" value="Unassembled WGS sequence"/>
</dbReference>
<keyword evidence="2" id="KW-1185">Reference proteome</keyword>
<organism evidence="1 2">
    <name type="scientific">Streptoalloteichus hindustanus</name>
    <dbReference type="NCBI Taxonomy" id="2017"/>
    <lineage>
        <taxon>Bacteria</taxon>
        <taxon>Bacillati</taxon>
        <taxon>Actinomycetota</taxon>
        <taxon>Actinomycetes</taxon>
        <taxon>Pseudonocardiales</taxon>
        <taxon>Pseudonocardiaceae</taxon>
        <taxon>Streptoalloteichus</taxon>
    </lineage>
</organism>
<dbReference type="Gene3D" id="2.20.130.10">
    <property type="entry name" value="CAC2371-like domains"/>
    <property type="match status" value="1"/>
</dbReference>
<dbReference type="EMBL" id="FQVN01000002">
    <property type="protein sequence ID" value="SHF04119.1"/>
    <property type="molecule type" value="Genomic_DNA"/>
</dbReference>
<dbReference type="Gene3D" id="3.40.50.150">
    <property type="entry name" value="Vaccinia Virus protein VP39"/>
    <property type="match status" value="1"/>
</dbReference>
<evidence type="ECO:0000313" key="2">
    <source>
        <dbReference type="Proteomes" id="UP000184501"/>
    </source>
</evidence>
<dbReference type="STRING" id="2017.SAMN05444320_102331"/>
<protein>
    <recommendedName>
        <fullName evidence="3">Methyltransferase domain-containing protein</fullName>
    </recommendedName>
</protein>
<dbReference type="SUPFAM" id="SSF53335">
    <property type="entry name" value="S-adenosyl-L-methionine-dependent methyltransferases"/>
    <property type="match status" value="1"/>
</dbReference>
<sequence length="233" mass="24031">MGVRGAAPAPPRGAHTLWGVTATASALDQRPAPDTLGAGGVGQGDDVLPVDEPGDALVEVAHCVLGDGPLHAVDLLDLVDGAVEAPVDVVRAGDDLLPRLAHEGALAEALGAARSALRPGGLLVAAVPELGGLRRLRPTAPPPRVIGHGEQRQVTVQLWDWTDDGSCYGLEVVQLVRHQGGWEVARTVSTRHRVLTADEVSSALTEAGFAAVQRLTPGESGHPLPVWVAVAAR</sequence>
<name>A0A1M4YEH1_STRHI</name>
<gene>
    <name evidence="1" type="ORF">SAMN05444320_102331</name>
</gene>
<dbReference type="InterPro" id="IPR029063">
    <property type="entry name" value="SAM-dependent_MTases_sf"/>
</dbReference>
<reference evidence="1 2" key="1">
    <citation type="submission" date="2016-11" db="EMBL/GenBank/DDBJ databases">
        <authorList>
            <person name="Jaros S."/>
            <person name="Januszkiewicz K."/>
            <person name="Wedrychowicz H."/>
        </authorList>
    </citation>
    <scope>NUCLEOTIDE SEQUENCE [LARGE SCALE GENOMIC DNA]</scope>
    <source>
        <strain evidence="1 2">DSM 44523</strain>
    </source>
</reference>
<dbReference type="AlphaFoldDB" id="A0A1M4YEH1"/>
<evidence type="ECO:0000313" key="1">
    <source>
        <dbReference type="EMBL" id="SHF04119.1"/>
    </source>
</evidence>
<accession>A0A1M4YEH1</accession>
<proteinExistence type="predicted"/>